<comment type="caution">
    <text evidence="2">The sequence shown here is derived from an EMBL/GenBank/DDBJ whole genome shotgun (WGS) entry which is preliminary data.</text>
</comment>
<proteinExistence type="predicted"/>
<protein>
    <submittedName>
        <fullName evidence="2">AraC family transcriptional regulator</fullName>
    </submittedName>
</protein>
<feature type="non-terminal residue" evidence="2">
    <location>
        <position position="69"/>
    </location>
</feature>
<evidence type="ECO:0000313" key="2">
    <source>
        <dbReference type="EMBL" id="NEE11465.1"/>
    </source>
</evidence>
<dbReference type="EMBL" id="JAAGMN010003606">
    <property type="protein sequence ID" value="NEE11465.1"/>
    <property type="molecule type" value="Genomic_DNA"/>
</dbReference>
<feature type="compositionally biased region" description="Low complexity" evidence="1">
    <location>
        <begin position="20"/>
        <end position="43"/>
    </location>
</feature>
<evidence type="ECO:0000256" key="1">
    <source>
        <dbReference type="SAM" id="MobiDB-lite"/>
    </source>
</evidence>
<feature type="non-terminal residue" evidence="2">
    <location>
        <position position="1"/>
    </location>
</feature>
<accession>A0A6G3X119</accession>
<gene>
    <name evidence="2" type="ORF">G3M58_34025</name>
</gene>
<sequence>ARRPQGVAESAATVVETMVPSQGPPSGRRGSPLSSAAVAVAASMGPGEHSLPGPDAYVPGRPALPGQRS</sequence>
<organism evidence="2">
    <name type="scientific">Streptomyces sp. SID7499</name>
    <dbReference type="NCBI Taxonomy" id="2706086"/>
    <lineage>
        <taxon>Bacteria</taxon>
        <taxon>Bacillati</taxon>
        <taxon>Actinomycetota</taxon>
        <taxon>Actinomycetes</taxon>
        <taxon>Kitasatosporales</taxon>
        <taxon>Streptomycetaceae</taxon>
        <taxon>Streptomyces</taxon>
    </lineage>
</organism>
<name>A0A6G3X119_9ACTN</name>
<reference evidence="2" key="1">
    <citation type="submission" date="2020-01" db="EMBL/GenBank/DDBJ databases">
        <title>Insect and environment-associated Actinomycetes.</title>
        <authorList>
            <person name="Currrie C."/>
            <person name="Chevrette M."/>
            <person name="Carlson C."/>
            <person name="Stubbendieck R."/>
            <person name="Wendt-Pienkowski E."/>
        </authorList>
    </citation>
    <scope>NUCLEOTIDE SEQUENCE</scope>
    <source>
        <strain evidence="2">SID7499</strain>
    </source>
</reference>
<feature type="region of interest" description="Disordered" evidence="1">
    <location>
        <begin position="1"/>
        <end position="69"/>
    </location>
</feature>
<dbReference type="AlphaFoldDB" id="A0A6G3X119"/>